<protein>
    <submittedName>
        <fullName evidence="3">Unannotated protein</fullName>
    </submittedName>
</protein>
<dbReference type="AlphaFoldDB" id="A0A6J6TQL8"/>
<dbReference type="EMBL" id="CAEZYR010000062">
    <property type="protein sequence ID" value="CAB4749771.1"/>
    <property type="molecule type" value="Genomic_DNA"/>
</dbReference>
<keyword evidence="1" id="KW-0472">Membrane</keyword>
<dbReference type="InterPro" id="IPR002881">
    <property type="entry name" value="DUF58"/>
</dbReference>
<evidence type="ECO:0000256" key="1">
    <source>
        <dbReference type="SAM" id="Phobius"/>
    </source>
</evidence>
<dbReference type="PANTHER" id="PTHR34351:SF1">
    <property type="entry name" value="SLR1927 PROTEIN"/>
    <property type="match status" value="1"/>
</dbReference>
<keyword evidence="1" id="KW-1133">Transmembrane helix</keyword>
<name>A0A6J6TQL8_9ZZZZ</name>
<gene>
    <name evidence="3" type="ORF">UFOPK2754_01735</name>
</gene>
<evidence type="ECO:0000313" key="3">
    <source>
        <dbReference type="EMBL" id="CAB4749771.1"/>
    </source>
</evidence>
<dbReference type="Pfam" id="PF01882">
    <property type="entry name" value="DUF58"/>
    <property type="match status" value="1"/>
</dbReference>
<reference evidence="3" key="1">
    <citation type="submission" date="2020-05" db="EMBL/GenBank/DDBJ databases">
        <authorList>
            <person name="Chiriac C."/>
            <person name="Salcher M."/>
            <person name="Ghai R."/>
            <person name="Kavagutti S V."/>
        </authorList>
    </citation>
    <scope>NUCLEOTIDE SEQUENCE</scope>
</reference>
<feature type="domain" description="DUF58" evidence="2">
    <location>
        <begin position="202"/>
        <end position="342"/>
    </location>
</feature>
<evidence type="ECO:0000259" key="2">
    <source>
        <dbReference type="Pfam" id="PF01882"/>
    </source>
</evidence>
<dbReference type="PANTHER" id="PTHR34351">
    <property type="entry name" value="SLR1927 PROTEIN-RELATED"/>
    <property type="match status" value="1"/>
</dbReference>
<keyword evidence="1" id="KW-0812">Transmembrane</keyword>
<feature type="transmembrane region" description="Helical" evidence="1">
    <location>
        <begin position="12"/>
        <end position="31"/>
    </location>
</feature>
<sequence length="408" mass="43734">MTKLRLPRLVTRQGWLVVLGSVVTVVAARLLGSIELFVLGIIGIGLVITSVVTVRMRRLQFEVSRAVTPPRVHAGASSQVTLTVVNRGTRRTPVVRVFDPVTGTRGANLLVAPLQPGVPARAAYRLPTERRGIVEIGPMEVQVTDPFGLSSATIPAAGSSRLTVYPPVHRLAALPSTGGADPHTGIEHHRTLSRGGENFYALRPYVVGDELRRVHWPSSARHDELLVRQDEQPWQGRMTVVIDNTMGHLHDGGLDIAASVAASVLTAAHQRGNLVRLVFADGTDSGFMAGNAQLEALLELLAIVALDPKATLRGAVDHAATNARRGAVVIITAELDTTGHVLLQRLQRAFGSVCSVVVDRSAYDPAAPEAAPAASRRFVRITRSATFPEVWLRAMSVQYADVSARAPS</sequence>
<organism evidence="3">
    <name type="scientific">freshwater metagenome</name>
    <dbReference type="NCBI Taxonomy" id="449393"/>
    <lineage>
        <taxon>unclassified sequences</taxon>
        <taxon>metagenomes</taxon>
        <taxon>ecological metagenomes</taxon>
    </lineage>
</organism>
<feature type="transmembrane region" description="Helical" evidence="1">
    <location>
        <begin position="37"/>
        <end position="56"/>
    </location>
</feature>
<proteinExistence type="predicted"/>
<accession>A0A6J6TQL8</accession>